<dbReference type="Proteomes" id="UP000283000">
    <property type="component" value="Chromosome"/>
</dbReference>
<dbReference type="Pfam" id="PF00174">
    <property type="entry name" value="Oxidored_molyb"/>
    <property type="match status" value="1"/>
</dbReference>
<dbReference type="SUPFAM" id="SSF81296">
    <property type="entry name" value="E set domains"/>
    <property type="match status" value="1"/>
</dbReference>
<dbReference type="PANTHER" id="PTHR19372:SF7">
    <property type="entry name" value="SULFITE OXIDASE, MITOCHONDRIAL"/>
    <property type="match status" value="1"/>
</dbReference>
<dbReference type="AlphaFoldDB" id="A0A1D7W225"/>
<feature type="transmembrane region" description="Helical" evidence="1">
    <location>
        <begin position="67"/>
        <end position="89"/>
    </location>
</feature>
<reference evidence="4 8" key="5">
    <citation type="submission" date="2019-01" db="EMBL/GenBank/DDBJ databases">
        <title>Comparative genomic analysis of Brevibacterium aurantiacum sheds light on its evolution and its adaptation to smear-ripened cheeses.</title>
        <authorList>
            <person name="Moineau S."/>
        </authorList>
    </citation>
    <scope>NUCLEOTIDE SEQUENCE [LARGE SCALE GENOMIC DNA]</scope>
    <source>
        <strain evidence="4 8">SMQ-1417</strain>
    </source>
</reference>
<dbReference type="PATRIC" id="fig|1703.10.peg.1379"/>
<feature type="transmembrane region" description="Helical" evidence="1">
    <location>
        <begin position="96"/>
        <end position="114"/>
    </location>
</feature>
<dbReference type="OrthoDB" id="9795587at2"/>
<accession>A0A2A3ZFF8</accession>
<keyword evidence="1" id="KW-1133">Transmembrane helix</keyword>
<reference evidence="4 8" key="4">
    <citation type="submission" date="2017-12" db="EMBL/GenBank/DDBJ databases">
        <authorList>
            <person name="Levesque S."/>
        </authorList>
    </citation>
    <scope>NUCLEOTIDE SEQUENCE [LARGE SCALE GENOMIC DNA]</scope>
    <source>
        <strain evidence="4 8">SMQ-1417</strain>
    </source>
</reference>
<gene>
    <name evidence="3" type="ORF">BLSMQ_1345</name>
    <name evidence="5" type="ORF">CIK62_09000</name>
    <name evidence="4" type="ORF">CXR23_07310</name>
</gene>
<dbReference type="InterPro" id="IPR036374">
    <property type="entry name" value="OxRdtase_Mopterin-bd_sf"/>
</dbReference>
<dbReference type="InterPro" id="IPR014756">
    <property type="entry name" value="Ig_E-set"/>
</dbReference>
<dbReference type="InterPro" id="IPR000572">
    <property type="entry name" value="OxRdtase_Mopterin-bd_dom"/>
</dbReference>
<dbReference type="Proteomes" id="UP000217720">
    <property type="component" value="Unassembled WGS sequence"/>
</dbReference>
<accession>A0A1D7W225</accession>
<dbReference type="GO" id="GO:0043546">
    <property type="term" value="F:molybdopterin cofactor binding"/>
    <property type="evidence" value="ECO:0007669"/>
    <property type="project" value="TreeGrafter"/>
</dbReference>
<dbReference type="EMBL" id="CP017150">
    <property type="protein sequence ID" value="AOP53055.1"/>
    <property type="molecule type" value="Genomic_DNA"/>
</dbReference>
<evidence type="ECO:0000256" key="1">
    <source>
        <dbReference type="SAM" id="Phobius"/>
    </source>
</evidence>
<dbReference type="GO" id="GO:0008482">
    <property type="term" value="F:sulfite oxidase activity"/>
    <property type="evidence" value="ECO:0007669"/>
    <property type="project" value="TreeGrafter"/>
</dbReference>
<reference evidence="5 7" key="3">
    <citation type="journal article" date="2017" name="Elife">
        <title>Extensive horizontal gene transfer in cheese-associated bacteria.</title>
        <authorList>
            <person name="Bonham K.S."/>
            <person name="Wolfe B.E."/>
            <person name="Dutton R.J."/>
        </authorList>
    </citation>
    <scope>NUCLEOTIDE SEQUENCE [LARGE SCALE GENOMIC DNA]</scope>
    <source>
        <strain evidence="5 7">900_6</strain>
    </source>
</reference>
<feature type="transmembrane region" description="Helical" evidence="1">
    <location>
        <begin position="6"/>
        <end position="26"/>
    </location>
</feature>
<proteinExistence type="predicted"/>
<organism evidence="3 6">
    <name type="scientific">Brevibacterium aurantiacum</name>
    <dbReference type="NCBI Taxonomy" id="273384"/>
    <lineage>
        <taxon>Bacteria</taxon>
        <taxon>Bacillati</taxon>
        <taxon>Actinomycetota</taxon>
        <taxon>Actinomycetes</taxon>
        <taxon>Micrococcales</taxon>
        <taxon>Brevibacteriaceae</taxon>
        <taxon>Brevibacterium</taxon>
    </lineage>
</organism>
<reference evidence="3" key="1">
    <citation type="submission" date="2016-09" db="EMBL/GenBank/DDBJ databases">
        <title>Complete Genome Sequence of Brevibacterium aurantiacum SMQ-1335.</title>
        <authorList>
            <person name="de Melo A.G."/>
            <person name="Labrie S.J."/>
            <person name="Dumaresq J."/>
            <person name="Roberts R.J."/>
            <person name="Tremblay D.M."/>
            <person name="Moineau S."/>
        </authorList>
    </citation>
    <scope>NUCLEOTIDE SEQUENCE</scope>
    <source>
        <strain evidence="3">SMQ-1335</strain>
    </source>
</reference>
<reference evidence="6" key="2">
    <citation type="submission" date="2016-09" db="EMBL/GenBank/DDBJ databases">
        <title>Complete Genome Sequence of Brevibacterium linens SMQ-1335.</title>
        <authorList>
            <person name="de Melo A.G."/>
            <person name="Labrie S.J."/>
            <person name="Dumaresq J."/>
            <person name="Roberts R.J."/>
            <person name="Tremblay D.M."/>
            <person name="Moineau S."/>
        </authorList>
    </citation>
    <scope>NUCLEOTIDE SEQUENCE [LARGE SCALE GENOMIC DNA]</scope>
    <source>
        <strain evidence="6">SMQ-1335</strain>
    </source>
</reference>
<dbReference type="EMBL" id="CP025330">
    <property type="protein sequence ID" value="AZT92973.1"/>
    <property type="molecule type" value="Genomic_DNA"/>
</dbReference>
<dbReference type="EMBL" id="NRGO01000009">
    <property type="protein sequence ID" value="PCC50244.1"/>
    <property type="molecule type" value="Genomic_DNA"/>
</dbReference>
<protein>
    <submittedName>
        <fullName evidence="4">Oxidoreductase</fullName>
    </submittedName>
    <submittedName>
        <fullName evidence="3">Putative sulfite oxidase</fullName>
    </submittedName>
</protein>
<dbReference type="RefSeq" id="WP_069599832.1">
    <property type="nucleotide sequence ID" value="NZ_CP017150.1"/>
</dbReference>
<dbReference type="Gene3D" id="2.60.40.650">
    <property type="match status" value="1"/>
</dbReference>
<evidence type="ECO:0000313" key="8">
    <source>
        <dbReference type="Proteomes" id="UP000283000"/>
    </source>
</evidence>
<evidence type="ECO:0000313" key="5">
    <source>
        <dbReference type="EMBL" id="PCC50244.1"/>
    </source>
</evidence>
<sequence>MTDRRPLLFTLAGIVATLVYFGAGEFISGAFSATSAPLLILGQTIIPLVPTAMIKTAISIFGTNDKLALVITLVIVGAILGGVIGRIGLHRRALSFVLLIGLGILPVVLLLSTGGSFLDAVPALLGVGLGCAVYVGLIRFAGRAEQLSGGPVDDDVKLDADAHSGTDLHPGTDRRAFFGLAAGLSVVGIAAIAAGQSAAILARNAAGAVTKLVLPRPATSAPKIPAGADLNIEGLAPIITPNDDFYRIDTALIPPSVDAASWSLRIHGMVDEEVTITMDELLELPLEEHRVSLTCVSNEVGGDLVGNATWLGYPVRELLKRAKPQDGADMVLSTSDDGFTASTPLETLTDDRASLLAVGMNGEPLPRDHGFPARLVVPGLYGFVSATKWVTELEVTRFADKEAYWTTRGWSTHGPVLVASRVDVPRAGAQVNPNKDGQIVTAGMAWAQHVGIAEVRVRIDSGDWHTAELSEELNSDTWRQWRCAFDDLESGSHTVTVRAVDADGNVQISERRPAIPGSATGLHDRDFTVA</sequence>
<dbReference type="GO" id="GO:0020037">
    <property type="term" value="F:heme binding"/>
    <property type="evidence" value="ECO:0007669"/>
    <property type="project" value="TreeGrafter"/>
</dbReference>
<dbReference type="SUPFAM" id="SSF56524">
    <property type="entry name" value="Oxidoreductase molybdopterin-binding domain"/>
    <property type="match status" value="1"/>
</dbReference>
<dbReference type="eggNOG" id="COG2041">
    <property type="taxonomic scope" value="Bacteria"/>
</dbReference>
<feature type="domain" description="Oxidoreductase molybdopterin-binding" evidence="2">
    <location>
        <begin position="255"/>
        <end position="404"/>
    </location>
</feature>
<evidence type="ECO:0000313" key="4">
    <source>
        <dbReference type="EMBL" id="AZT92973.1"/>
    </source>
</evidence>
<evidence type="ECO:0000259" key="2">
    <source>
        <dbReference type="Pfam" id="PF00174"/>
    </source>
</evidence>
<dbReference type="PANTHER" id="PTHR19372">
    <property type="entry name" value="SULFITE REDUCTASE"/>
    <property type="match status" value="1"/>
</dbReference>
<name>A0A1D7W225_BREAU</name>
<dbReference type="KEGG" id="blin:BLSMQ_1345"/>
<dbReference type="GO" id="GO:0006790">
    <property type="term" value="P:sulfur compound metabolic process"/>
    <property type="evidence" value="ECO:0007669"/>
    <property type="project" value="TreeGrafter"/>
</dbReference>
<feature type="transmembrane region" description="Helical" evidence="1">
    <location>
        <begin position="176"/>
        <end position="195"/>
    </location>
</feature>
<keyword evidence="1" id="KW-0472">Membrane</keyword>
<dbReference type="Proteomes" id="UP000094793">
    <property type="component" value="Chromosome"/>
</dbReference>
<keyword evidence="1" id="KW-0812">Transmembrane</keyword>
<evidence type="ECO:0000313" key="6">
    <source>
        <dbReference type="Proteomes" id="UP000094793"/>
    </source>
</evidence>
<feature type="transmembrane region" description="Helical" evidence="1">
    <location>
        <begin position="120"/>
        <end position="138"/>
    </location>
</feature>
<dbReference type="Gene3D" id="3.90.420.10">
    <property type="entry name" value="Oxidoreductase, molybdopterin-binding domain"/>
    <property type="match status" value="1"/>
</dbReference>
<evidence type="ECO:0000313" key="3">
    <source>
        <dbReference type="EMBL" id="AOP53055.1"/>
    </source>
</evidence>
<evidence type="ECO:0000313" key="7">
    <source>
        <dbReference type="Proteomes" id="UP000217720"/>
    </source>
</evidence>